<keyword evidence="1 2" id="KW-0238">DNA-binding</keyword>
<dbReference type="InterPro" id="IPR050109">
    <property type="entry name" value="HTH-type_TetR-like_transc_reg"/>
</dbReference>
<feature type="region of interest" description="Disordered" evidence="3">
    <location>
        <begin position="108"/>
        <end position="155"/>
    </location>
</feature>
<dbReference type="AlphaFoldDB" id="A0A220U9Q7"/>
<evidence type="ECO:0000256" key="1">
    <source>
        <dbReference type="ARBA" id="ARBA00023125"/>
    </source>
</evidence>
<evidence type="ECO:0000256" key="3">
    <source>
        <dbReference type="SAM" id="MobiDB-lite"/>
    </source>
</evidence>
<dbReference type="PRINTS" id="PR00455">
    <property type="entry name" value="HTHTETR"/>
</dbReference>
<dbReference type="RefSeq" id="WP_089064106.1">
    <property type="nucleotide sequence ID" value="NZ_CP022316.1"/>
</dbReference>
<dbReference type="Gene3D" id="1.10.357.10">
    <property type="entry name" value="Tetracycline Repressor, domain 2"/>
    <property type="match status" value="1"/>
</dbReference>
<dbReference type="PROSITE" id="PS50977">
    <property type="entry name" value="HTH_TETR_2"/>
    <property type="match status" value="1"/>
</dbReference>
<dbReference type="OrthoDB" id="7505659at2"/>
<dbReference type="InterPro" id="IPR036271">
    <property type="entry name" value="Tet_transcr_reg_TetR-rel_C_sf"/>
</dbReference>
<keyword evidence="6" id="KW-1185">Reference proteome</keyword>
<evidence type="ECO:0000256" key="2">
    <source>
        <dbReference type="PROSITE-ProRule" id="PRU00335"/>
    </source>
</evidence>
<dbReference type="PANTHER" id="PTHR30055:SF237">
    <property type="entry name" value="TRANSCRIPTIONAL REPRESSOR MCE3R"/>
    <property type="match status" value="1"/>
</dbReference>
<reference evidence="6" key="1">
    <citation type="submission" date="2017-07" db="EMBL/GenBank/DDBJ databases">
        <title>Brachybacterium sp. VR2415.</title>
        <authorList>
            <person name="Tak E.J."/>
            <person name="Bae J.-W."/>
        </authorList>
    </citation>
    <scope>NUCLEOTIDE SEQUENCE [LARGE SCALE GENOMIC DNA]</scope>
    <source>
        <strain evidence="6">VR2415</strain>
    </source>
</reference>
<name>A0A220U9Q7_9MICO</name>
<dbReference type="PANTHER" id="PTHR30055">
    <property type="entry name" value="HTH-TYPE TRANSCRIPTIONAL REGULATOR RUTR"/>
    <property type="match status" value="1"/>
</dbReference>
<gene>
    <name evidence="5" type="ORF">CFK39_02315</name>
</gene>
<dbReference type="Pfam" id="PF00440">
    <property type="entry name" value="TetR_N"/>
    <property type="match status" value="1"/>
</dbReference>
<dbReference type="InterPro" id="IPR009057">
    <property type="entry name" value="Homeodomain-like_sf"/>
</dbReference>
<evidence type="ECO:0000313" key="6">
    <source>
        <dbReference type="Proteomes" id="UP000198398"/>
    </source>
</evidence>
<sequence length="348" mass="37700">MPHTLSVTVRVDLDLRGVTLAVFGCLTAETHVSLLSVIAKARGLEPAPRITLDLLGTEHIDLDGLLPLQHLIDLEPRSEFSPVTYLIPDPLPICPRTMRSAPTDWAGGTSISPGPAGSAPLTLLRGADQPAGGTAVKAPPAPAPAPSSSRPRARTRREEILEGSAQMFAEHGYYGASLRDISRHVGISHPGLMHHFASKDALLEAVVDLLEAHAQVALDQAEAMSMDPEAMLQALPAHWHPGSLPVQLLSTLGAESVRGDHPGRFRMSRLRRVHEHIFEQCFTGFAQQGLLRRGLDPAFASRALFGLVLNLAVRERTVRTMQNRSYDDAPIEELSRLARAFLSADGER</sequence>
<dbReference type="EMBL" id="CP022316">
    <property type="protein sequence ID" value="ASK64858.1"/>
    <property type="molecule type" value="Genomic_DNA"/>
</dbReference>
<dbReference type="InterPro" id="IPR001647">
    <property type="entry name" value="HTH_TetR"/>
</dbReference>
<evidence type="ECO:0000313" key="5">
    <source>
        <dbReference type="EMBL" id="ASK64858.1"/>
    </source>
</evidence>
<dbReference type="SUPFAM" id="SSF46689">
    <property type="entry name" value="Homeodomain-like"/>
    <property type="match status" value="1"/>
</dbReference>
<protein>
    <submittedName>
        <fullName evidence="5">TetR family transcriptional regulator</fullName>
    </submittedName>
</protein>
<dbReference type="GO" id="GO:0000976">
    <property type="term" value="F:transcription cis-regulatory region binding"/>
    <property type="evidence" value="ECO:0007669"/>
    <property type="project" value="TreeGrafter"/>
</dbReference>
<organism evidence="5 6">
    <name type="scientific">Brachybacterium avium</name>
    <dbReference type="NCBI Taxonomy" id="2017485"/>
    <lineage>
        <taxon>Bacteria</taxon>
        <taxon>Bacillati</taxon>
        <taxon>Actinomycetota</taxon>
        <taxon>Actinomycetes</taxon>
        <taxon>Micrococcales</taxon>
        <taxon>Dermabacteraceae</taxon>
        <taxon>Brachybacterium</taxon>
    </lineage>
</organism>
<feature type="DNA-binding region" description="H-T-H motif" evidence="2">
    <location>
        <begin position="177"/>
        <end position="196"/>
    </location>
</feature>
<accession>A0A220U9Q7</accession>
<dbReference type="SUPFAM" id="SSF48498">
    <property type="entry name" value="Tetracyclin repressor-like, C-terminal domain"/>
    <property type="match status" value="1"/>
</dbReference>
<proteinExistence type="predicted"/>
<dbReference type="KEGG" id="brv:CFK39_02315"/>
<dbReference type="Proteomes" id="UP000198398">
    <property type="component" value="Chromosome"/>
</dbReference>
<feature type="domain" description="HTH tetR-type" evidence="4">
    <location>
        <begin position="154"/>
        <end position="214"/>
    </location>
</feature>
<dbReference type="GO" id="GO:0003700">
    <property type="term" value="F:DNA-binding transcription factor activity"/>
    <property type="evidence" value="ECO:0007669"/>
    <property type="project" value="TreeGrafter"/>
</dbReference>
<evidence type="ECO:0000259" key="4">
    <source>
        <dbReference type="PROSITE" id="PS50977"/>
    </source>
</evidence>